<dbReference type="InterPro" id="IPR011047">
    <property type="entry name" value="Quinoprotein_ADH-like_sf"/>
</dbReference>
<evidence type="ECO:0000256" key="5">
    <source>
        <dbReference type="SAM" id="MobiDB-lite"/>
    </source>
</evidence>
<dbReference type="SUPFAM" id="SSF46626">
    <property type="entry name" value="Cytochrome c"/>
    <property type="match status" value="1"/>
</dbReference>
<dbReference type="SUPFAM" id="SSF50998">
    <property type="entry name" value="Quinoprotein alcohol dehydrogenase-like"/>
    <property type="match status" value="1"/>
</dbReference>
<evidence type="ECO:0000259" key="7">
    <source>
        <dbReference type="PROSITE" id="PS51007"/>
    </source>
</evidence>
<dbReference type="InterPro" id="IPR009056">
    <property type="entry name" value="Cyt_c-like_dom"/>
</dbReference>
<organism evidence="8 9">
    <name type="scientific">Phenylobacterium conjunctum</name>
    <dbReference type="NCBI Taxonomy" id="1298959"/>
    <lineage>
        <taxon>Bacteria</taxon>
        <taxon>Pseudomonadati</taxon>
        <taxon>Pseudomonadota</taxon>
        <taxon>Alphaproteobacteria</taxon>
        <taxon>Caulobacterales</taxon>
        <taxon>Caulobacteraceae</taxon>
        <taxon>Phenylobacterium</taxon>
    </lineage>
</organism>
<feature type="domain" description="Cytochrome c" evidence="7">
    <location>
        <begin position="619"/>
        <end position="689"/>
    </location>
</feature>
<dbReference type="InterPro" id="IPR036909">
    <property type="entry name" value="Cyt_c-like_dom_sf"/>
</dbReference>
<dbReference type="Gene3D" id="2.40.10.480">
    <property type="match status" value="1"/>
</dbReference>
<evidence type="ECO:0000256" key="4">
    <source>
        <dbReference type="PROSITE-ProRule" id="PRU00433"/>
    </source>
</evidence>
<comment type="caution">
    <text evidence="8">The sequence shown here is derived from an EMBL/GenBank/DDBJ whole genome shotgun (WGS) entry which is preliminary data.</text>
</comment>
<keyword evidence="3 4" id="KW-0408">Iron</keyword>
<keyword evidence="9" id="KW-1185">Reference proteome</keyword>
<dbReference type="PROSITE" id="PS51007">
    <property type="entry name" value="CYTC"/>
    <property type="match status" value="1"/>
</dbReference>
<dbReference type="Proteomes" id="UP001597216">
    <property type="component" value="Unassembled WGS sequence"/>
</dbReference>
<evidence type="ECO:0000256" key="1">
    <source>
        <dbReference type="ARBA" id="ARBA00022617"/>
    </source>
</evidence>
<reference evidence="9" key="1">
    <citation type="journal article" date="2019" name="Int. J. Syst. Evol. Microbiol.">
        <title>The Global Catalogue of Microorganisms (GCM) 10K type strain sequencing project: providing services to taxonomists for standard genome sequencing and annotation.</title>
        <authorList>
            <consortium name="The Broad Institute Genomics Platform"/>
            <consortium name="The Broad Institute Genome Sequencing Center for Infectious Disease"/>
            <person name="Wu L."/>
            <person name="Ma J."/>
        </authorList>
    </citation>
    <scope>NUCLEOTIDE SEQUENCE [LARGE SCALE GENOMIC DNA]</scope>
    <source>
        <strain evidence="9">CCUG 55074</strain>
    </source>
</reference>
<protein>
    <submittedName>
        <fullName evidence="8">C-type cytochrome</fullName>
    </submittedName>
</protein>
<keyword evidence="6" id="KW-0732">Signal</keyword>
<dbReference type="Pfam" id="PF13442">
    <property type="entry name" value="Cytochrome_CBB3"/>
    <property type="match status" value="1"/>
</dbReference>
<sequence>MTRLRNTLRLGAALAAILPLFGMAEPPTADRPDDKLTYHQDAARTGWNAHERILTPDAVAGHGFGLVWRSPRLHGLGGLPPRLFATPLYAGGLDIATETQRGRHDVVFAATNIGFVYAVNASQATALPAGEILWSARLTPRPCLSIGGNLSTPVIDRAANRIYVTACDVQAGWQAHALDLSSGRTLPGWPVTLNAETLNRPGVNRNGTTRYPDNPLIQRGALNLSPDGARLYVAFGGDEASGWLVSVDTRSPGIASAFSTTPVTSETQGGMWSSGGPALDAQGRVSIATGASILNTQRNGGVAGVFPDTPGDWGQSILQFRDGVEGLTLAGTYTPFNYCQAQSMDIDLGSSGTFVIDLPSSRTSTPRLLGLAGAKQGVAYLLDRDALPGSRVKRPACSQDPATDGSLLAPDPQPQFGKPGPLSVFAPYSETHGMVDQAKSRSTAAQYRDARSATYLFVSGSSKRPDNLSVSVPPGLVRLKVVAAPGRPAYLAMDRQQTTETLHNPGSPVVTSRGARGAIVWVLDTDAPRSAPLYGPKAPRPVLYAFDARDLTLLWKSAPGLLGTGGKYNEPTIAKGLVFVGTDRIEAFGLRPAGGAAREPDTRSLGDVQFAALPARQTVSAEKAQQLFQARCAVCHGSGQPNIPTLAALARTPPSRIVQALTTGPMRAQAVGLTEAEIAGLASYLSALPH</sequence>
<dbReference type="Gene3D" id="1.10.760.10">
    <property type="entry name" value="Cytochrome c-like domain"/>
    <property type="match status" value="1"/>
</dbReference>
<gene>
    <name evidence="8" type="ORF">ACFQ27_03515</name>
</gene>
<evidence type="ECO:0000256" key="6">
    <source>
        <dbReference type="SAM" id="SignalP"/>
    </source>
</evidence>
<keyword evidence="2 4" id="KW-0479">Metal-binding</keyword>
<evidence type="ECO:0000256" key="3">
    <source>
        <dbReference type="ARBA" id="ARBA00023004"/>
    </source>
</evidence>
<evidence type="ECO:0000256" key="2">
    <source>
        <dbReference type="ARBA" id="ARBA00022723"/>
    </source>
</evidence>
<proteinExistence type="predicted"/>
<dbReference type="EMBL" id="JBHTLQ010000005">
    <property type="protein sequence ID" value="MFD1189636.1"/>
    <property type="molecule type" value="Genomic_DNA"/>
</dbReference>
<accession>A0ABW3SYH1</accession>
<evidence type="ECO:0000313" key="9">
    <source>
        <dbReference type="Proteomes" id="UP001597216"/>
    </source>
</evidence>
<evidence type="ECO:0000313" key="8">
    <source>
        <dbReference type="EMBL" id="MFD1189636.1"/>
    </source>
</evidence>
<feature type="region of interest" description="Disordered" evidence="5">
    <location>
        <begin position="391"/>
        <end position="412"/>
    </location>
</feature>
<feature type="signal peptide" evidence="6">
    <location>
        <begin position="1"/>
        <end position="24"/>
    </location>
</feature>
<dbReference type="RefSeq" id="WP_377352520.1">
    <property type="nucleotide sequence ID" value="NZ_JBHTLQ010000005.1"/>
</dbReference>
<keyword evidence="1 4" id="KW-0349">Heme</keyword>
<name>A0ABW3SYH1_9CAUL</name>
<feature type="chain" id="PRO_5045339647" evidence="6">
    <location>
        <begin position="25"/>
        <end position="690"/>
    </location>
</feature>